<gene>
    <name evidence="1" type="ORF">YBN1229_v1_3702</name>
</gene>
<organism evidence="1 2">
    <name type="scientific">Candidatus Filomicrobium marinum</name>
    <dbReference type="NCBI Taxonomy" id="1608628"/>
    <lineage>
        <taxon>Bacteria</taxon>
        <taxon>Pseudomonadati</taxon>
        <taxon>Pseudomonadota</taxon>
        <taxon>Alphaproteobacteria</taxon>
        <taxon>Hyphomicrobiales</taxon>
        <taxon>Hyphomicrobiaceae</taxon>
        <taxon>Filomicrobium</taxon>
    </lineage>
</organism>
<dbReference type="Proteomes" id="UP000033187">
    <property type="component" value="Chromosome 1"/>
</dbReference>
<dbReference type="KEGG" id="fil:BN1229_v1_3709"/>
<dbReference type="KEGG" id="fiy:BN1229_v1_3702"/>
<evidence type="ECO:0000313" key="2">
    <source>
        <dbReference type="Proteomes" id="UP000033187"/>
    </source>
</evidence>
<protein>
    <submittedName>
        <fullName evidence="1">Uncharacterized protein</fullName>
    </submittedName>
</protein>
<keyword evidence="2" id="KW-1185">Reference proteome</keyword>
<evidence type="ECO:0000313" key="1">
    <source>
        <dbReference type="EMBL" id="CPR22269.1"/>
    </source>
</evidence>
<name>A0A0D6JJV1_9HYPH</name>
<dbReference type="AlphaFoldDB" id="A0A0D6JJV1"/>
<accession>A0A0D6JJV1</accession>
<reference evidence="2" key="1">
    <citation type="submission" date="2015-02" db="EMBL/GenBank/DDBJ databases">
        <authorList>
            <person name="Chooi Y.-H."/>
        </authorList>
    </citation>
    <scope>NUCLEOTIDE SEQUENCE [LARGE SCALE GENOMIC DNA]</scope>
    <source>
        <strain evidence="2">strain Y</strain>
    </source>
</reference>
<dbReference type="EMBL" id="LN829119">
    <property type="protein sequence ID" value="CPR22269.1"/>
    <property type="molecule type" value="Genomic_DNA"/>
</dbReference>
<sequence length="38" mass="4430">MPFRFAGVLLGFSREREVLFLVCDFQMNPTCKSDAEFK</sequence>
<proteinExistence type="predicted"/>